<keyword evidence="2" id="KW-0732">Signal</keyword>
<feature type="compositionally biased region" description="Basic and acidic residues" evidence="1">
    <location>
        <begin position="169"/>
        <end position="204"/>
    </location>
</feature>
<evidence type="ECO:0000313" key="4">
    <source>
        <dbReference type="Proteomes" id="UP000474565"/>
    </source>
</evidence>
<evidence type="ECO:0008006" key="5">
    <source>
        <dbReference type="Google" id="ProtNLM"/>
    </source>
</evidence>
<feature type="signal peptide" evidence="2">
    <location>
        <begin position="1"/>
        <end position="19"/>
    </location>
</feature>
<feature type="compositionally biased region" description="Low complexity" evidence="1">
    <location>
        <begin position="205"/>
        <end position="217"/>
    </location>
</feature>
<evidence type="ECO:0000256" key="2">
    <source>
        <dbReference type="SAM" id="SignalP"/>
    </source>
</evidence>
<evidence type="ECO:0000313" key="3">
    <source>
        <dbReference type="EMBL" id="MYM82368.1"/>
    </source>
</evidence>
<dbReference type="AlphaFoldDB" id="A0A6L8MQB4"/>
<reference evidence="3 4" key="1">
    <citation type="submission" date="2019-12" db="EMBL/GenBank/DDBJ databases">
        <title>Novel species isolated from a subtropical stream in China.</title>
        <authorList>
            <person name="Lu H."/>
        </authorList>
    </citation>
    <scope>NUCLEOTIDE SEQUENCE [LARGE SCALE GENOMIC DNA]</scope>
    <source>
        <strain evidence="3 4">FT50W</strain>
    </source>
</reference>
<feature type="chain" id="PRO_5026947668" description="Colicin import membrane protein" evidence="2">
    <location>
        <begin position="20"/>
        <end position="217"/>
    </location>
</feature>
<gene>
    <name evidence="3" type="ORF">GTP44_10435</name>
</gene>
<evidence type="ECO:0000256" key="1">
    <source>
        <dbReference type="SAM" id="MobiDB-lite"/>
    </source>
</evidence>
<protein>
    <recommendedName>
        <fullName evidence="5">Colicin import membrane protein</fullName>
    </recommendedName>
</protein>
<dbReference type="EMBL" id="WWCP01000009">
    <property type="protein sequence ID" value="MYM82368.1"/>
    <property type="molecule type" value="Genomic_DNA"/>
</dbReference>
<dbReference type="Proteomes" id="UP000474565">
    <property type="component" value="Unassembled WGS sequence"/>
</dbReference>
<organism evidence="3 4">
    <name type="scientific">Duganella lactea</name>
    <dbReference type="NCBI Taxonomy" id="2692173"/>
    <lineage>
        <taxon>Bacteria</taxon>
        <taxon>Pseudomonadati</taxon>
        <taxon>Pseudomonadota</taxon>
        <taxon>Betaproteobacteria</taxon>
        <taxon>Burkholderiales</taxon>
        <taxon>Oxalobacteraceae</taxon>
        <taxon>Telluria group</taxon>
        <taxon>Duganella</taxon>
    </lineage>
</organism>
<accession>A0A6L8MQB4</accession>
<sequence length="217" mass="23511">MKARLVMIALAVLSAAAQAQQVTSVEQADAALVKVAQDREAVNAAFAESERVCNNKFFVNNCLDKAKEKRRVALAAIRAREVDAEHFKRVASVAKRDADLAERARKEQEDAATRAAQAPRAPKEEHAAPKPPTGPRVADREAEFAAKQSRQAQQDAAGAAQRAANVEAFARKQEESRRRQEIVARKKAENAEKARLAAEKEAAAAKKAAAKQQAPAQ</sequence>
<feature type="region of interest" description="Disordered" evidence="1">
    <location>
        <begin position="101"/>
        <end position="217"/>
    </location>
</feature>
<feature type="compositionally biased region" description="Basic and acidic residues" evidence="1">
    <location>
        <begin position="101"/>
        <end position="112"/>
    </location>
</feature>
<proteinExistence type="predicted"/>
<comment type="caution">
    <text evidence="3">The sequence shown here is derived from an EMBL/GenBank/DDBJ whole genome shotgun (WGS) entry which is preliminary data.</text>
</comment>
<dbReference type="RefSeq" id="WP_161019368.1">
    <property type="nucleotide sequence ID" value="NZ_WWCP01000009.1"/>
</dbReference>
<name>A0A6L8MQB4_9BURK</name>
<feature type="compositionally biased region" description="Low complexity" evidence="1">
    <location>
        <begin position="148"/>
        <end position="164"/>
    </location>
</feature>